<dbReference type="SMART" id="SM00228">
    <property type="entry name" value="PDZ"/>
    <property type="match status" value="1"/>
</dbReference>
<dbReference type="InterPro" id="IPR001849">
    <property type="entry name" value="PH_domain"/>
</dbReference>
<feature type="non-terminal residue" evidence="7">
    <location>
        <position position="1"/>
    </location>
</feature>
<dbReference type="Gene3D" id="2.30.29.30">
    <property type="entry name" value="Pleckstrin-homology domain (PH domain)/Phosphotyrosine-binding domain (PTB)"/>
    <property type="match status" value="1"/>
</dbReference>
<dbReference type="AlphaFoldDB" id="A0A7K8RVL7"/>
<dbReference type="InterPro" id="IPR013761">
    <property type="entry name" value="SAM/pointed_sf"/>
</dbReference>
<dbReference type="PROSITE" id="PS50105">
    <property type="entry name" value="SAM_DOMAIN"/>
    <property type="match status" value="1"/>
</dbReference>
<name>A0A7K8RVL7_9PASS</name>
<accession>A0A7K8RVL7</accession>
<feature type="signal peptide" evidence="3">
    <location>
        <begin position="1"/>
        <end position="31"/>
    </location>
</feature>
<feature type="compositionally biased region" description="Low complexity" evidence="2">
    <location>
        <begin position="448"/>
        <end position="462"/>
    </location>
</feature>
<feature type="domain" description="PH" evidence="4">
    <location>
        <begin position="500"/>
        <end position="599"/>
    </location>
</feature>
<sequence length="868" mass="92721">MEPVRSWGPAQAAAWLRGGLICAGLDAAVQGYPFEAWGLSGPDLLGLEPGVLEALGVRPVGHQELLLEAVEQLRNLDTGLASTSLRTLTERLQELAQGIQSLVQGGLSAGDAPQPPSLTLLARVIDLVGAAKELFFWLNRYLFSTLNDFSASRDIILLCAQLAETLQAARGAARAPLTPHCHPQCQHIEGICESIVGCSPPALLDRRAVLQSVGLVLLPGPQGSPPTERGREPRSGHPTVPLSAQALAAHGGHILPGDEIVQVNEQVVVGWTPVSLARKLLEKGNRVTLVLKKIPLDLPGSPPSPRQQVSDPSAPSPAPEPHWAAGALPPRPLQPLPGHGAPQPEVDRGPRRRSRSSGAQGSPFPPSVAADLDSGAESVPDPVTDEEQEEAERDLRLPGAAVEEPPGPSGQGRMEQGAAGDGAAPPGHEAAAPLAVHRCCRGALSPRAAPATGAGGAEPSPAEVRAGGWGSAPPVLTPGRGAGVATRLSRRRVSCRELGRVDCDGWLLKKKEHVGFMAQKWKRCWVVLKGHTLYWYNHPNDERAAGLINVATYNLESTREQKKKYVFQLCHQTYKPFVFAAETLADLSMWVSHLVTAKTKHTLAQQAVPDKEEDCYSETEAEDPDDESPRHGSDSVSGPGGHPRDRGTEFLVSPAAHLSPRQGRGCRTPRRRHSSPQAAAPRAAPGPAPPWVAWDSVRCPCPGSAGTRCSLRSLPSQTTARSHTFGAPRAVGAALPLQCRCPCAEPGGEDLESLARCLRQGGLSLTGQRRVLTQEQCRKSFLRRNRNPHINERVHAVRALQSTLKAKLAELQALEQLLGEAALTSAAFRRWKEEHQELYQELREGWAGQRGRGGAGGQRSPRGEAAEP</sequence>
<evidence type="ECO:0000256" key="3">
    <source>
        <dbReference type="SAM" id="SignalP"/>
    </source>
</evidence>
<feature type="compositionally biased region" description="Gly residues" evidence="2">
    <location>
        <begin position="848"/>
        <end position="857"/>
    </location>
</feature>
<dbReference type="Pfam" id="PF00169">
    <property type="entry name" value="PH"/>
    <property type="match status" value="1"/>
</dbReference>
<evidence type="ECO:0000313" key="7">
    <source>
        <dbReference type="EMBL" id="NXF21843.1"/>
    </source>
</evidence>
<dbReference type="SUPFAM" id="SSF47769">
    <property type="entry name" value="SAM/Pointed domain"/>
    <property type="match status" value="1"/>
</dbReference>
<feature type="non-terminal residue" evidence="7">
    <location>
        <position position="868"/>
    </location>
</feature>
<feature type="region of interest" description="Disordered" evidence="2">
    <location>
        <begin position="295"/>
        <end position="429"/>
    </location>
</feature>
<protein>
    <submittedName>
        <fullName evidence="7">CNIPF protein</fullName>
    </submittedName>
</protein>
<dbReference type="SMART" id="SM00233">
    <property type="entry name" value="PH"/>
    <property type="match status" value="1"/>
</dbReference>
<feature type="region of interest" description="Disordered" evidence="2">
    <location>
        <begin position="446"/>
        <end position="483"/>
    </location>
</feature>
<feature type="compositionally biased region" description="Low complexity" evidence="2">
    <location>
        <begin position="417"/>
        <end position="429"/>
    </location>
</feature>
<comment type="similarity">
    <text evidence="1">Belongs to the CNKSR family.</text>
</comment>
<keyword evidence="3" id="KW-0732">Signal</keyword>
<dbReference type="EMBL" id="VWYZ01000184">
    <property type="protein sequence ID" value="NXF21843.1"/>
    <property type="molecule type" value="Genomic_DNA"/>
</dbReference>
<dbReference type="InterPro" id="IPR011993">
    <property type="entry name" value="PH-like_dom_sf"/>
</dbReference>
<dbReference type="SUPFAM" id="SSF50729">
    <property type="entry name" value="PH domain-like"/>
    <property type="match status" value="1"/>
</dbReference>
<evidence type="ECO:0000256" key="1">
    <source>
        <dbReference type="ARBA" id="ARBA00009498"/>
    </source>
</evidence>
<comment type="caution">
    <text evidence="7">The sequence shown here is derived from an EMBL/GenBank/DDBJ whole genome shotgun (WGS) entry which is preliminary data.</text>
</comment>
<dbReference type="SUPFAM" id="SSF50156">
    <property type="entry name" value="PDZ domain-like"/>
    <property type="match status" value="1"/>
</dbReference>
<evidence type="ECO:0000259" key="4">
    <source>
        <dbReference type="PROSITE" id="PS50003"/>
    </source>
</evidence>
<feature type="region of interest" description="Disordered" evidence="2">
    <location>
        <begin position="603"/>
        <end position="687"/>
    </location>
</feature>
<dbReference type="PROSITE" id="PS51290">
    <property type="entry name" value="CRIC"/>
    <property type="match status" value="1"/>
</dbReference>
<keyword evidence="8" id="KW-1185">Reference proteome</keyword>
<evidence type="ECO:0000259" key="6">
    <source>
        <dbReference type="PROSITE" id="PS51290"/>
    </source>
</evidence>
<dbReference type="InterPro" id="IPR001478">
    <property type="entry name" value="PDZ"/>
</dbReference>
<feature type="domain" description="CRIC" evidence="6">
    <location>
        <begin position="84"/>
        <end position="173"/>
    </location>
</feature>
<evidence type="ECO:0000256" key="2">
    <source>
        <dbReference type="SAM" id="MobiDB-lite"/>
    </source>
</evidence>
<dbReference type="Pfam" id="PF10534">
    <property type="entry name" value="CRIC_ras_sig"/>
    <property type="match status" value="1"/>
</dbReference>
<feature type="region of interest" description="Disordered" evidence="2">
    <location>
        <begin position="843"/>
        <end position="868"/>
    </location>
</feature>
<organism evidence="7 8">
    <name type="scientific">Rhodinocichla rosea</name>
    <dbReference type="NCBI Taxonomy" id="58203"/>
    <lineage>
        <taxon>Eukaryota</taxon>
        <taxon>Metazoa</taxon>
        <taxon>Chordata</taxon>
        <taxon>Craniata</taxon>
        <taxon>Vertebrata</taxon>
        <taxon>Euteleostomi</taxon>
        <taxon>Archelosauria</taxon>
        <taxon>Archosauria</taxon>
        <taxon>Dinosauria</taxon>
        <taxon>Saurischia</taxon>
        <taxon>Theropoda</taxon>
        <taxon>Coelurosauria</taxon>
        <taxon>Aves</taxon>
        <taxon>Neognathae</taxon>
        <taxon>Neoaves</taxon>
        <taxon>Telluraves</taxon>
        <taxon>Australaves</taxon>
        <taxon>Passeriformes</taxon>
        <taxon>Thraupidae</taxon>
        <taxon>Rhodinocichla</taxon>
    </lineage>
</organism>
<dbReference type="PANTHER" id="PTHR12844:SF10">
    <property type="entry name" value="CONNECTOR ENHANCER OF KINASE SUPPRESSOR OF RAS 1"/>
    <property type="match status" value="1"/>
</dbReference>
<dbReference type="InterPro" id="IPR051566">
    <property type="entry name" value="CNKSR"/>
</dbReference>
<feature type="compositionally biased region" description="Acidic residues" evidence="2">
    <location>
        <begin position="383"/>
        <end position="392"/>
    </location>
</feature>
<dbReference type="InterPro" id="IPR017874">
    <property type="entry name" value="CRIC_domain"/>
</dbReference>
<feature type="chain" id="PRO_5029582915" evidence="3">
    <location>
        <begin position="32"/>
        <end position="868"/>
    </location>
</feature>
<feature type="compositionally biased region" description="Acidic residues" evidence="2">
    <location>
        <begin position="611"/>
        <end position="626"/>
    </location>
</feature>
<evidence type="ECO:0000259" key="5">
    <source>
        <dbReference type="PROSITE" id="PS50105"/>
    </source>
</evidence>
<dbReference type="Gene3D" id="1.10.150.50">
    <property type="entry name" value="Transcription Factor, Ets-1"/>
    <property type="match status" value="1"/>
</dbReference>
<dbReference type="InterPro" id="IPR036034">
    <property type="entry name" value="PDZ_sf"/>
</dbReference>
<dbReference type="Proteomes" id="UP000574210">
    <property type="component" value="Unassembled WGS sequence"/>
</dbReference>
<evidence type="ECO:0000313" key="8">
    <source>
        <dbReference type="Proteomes" id="UP000574210"/>
    </source>
</evidence>
<dbReference type="InterPro" id="IPR001660">
    <property type="entry name" value="SAM"/>
</dbReference>
<dbReference type="SMART" id="SM00454">
    <property type="entry name" value="SAM"/>
    <property type="match status" value="1"/>
</dbReference>
<proteinExistence type="inferred from homology"/>
<dbReference type="PROSITE" id="PS50003">
    <property type="entry name" value="PH_DOMAIN"/>
    <property type="match status" value="1"/>
</dbReference>
<gene>
    <name evidence="7" type="ORF">RHOROS_R01845</name>
</gene>
<dbReference type="PANTHER" id="PTHR12844">
    <property type="entry name" value="CONNECTOR ENCHANCER OF KINASE SUPPRESSOR OF RAS"/>
    <property type="match status" value="1"/>
</dbReference>
<dbReference type="Gene3D" id="2.30.42.10">
    <property type="match status" value="1"/>
</dbReference>
<feature type="domain" description="SAM" evidence="5">
    <location>
        <begin position="7"/>
        <end position="76"/>
    </location>
</feature>
<reference evidence="7 8" key="1">
    <citation type="submission" date="2019-09" db="EMBL/GenBank/DDBJ databases">
        <title>Bird 10,000 Genomes (B10K) Project - Family phase.</title>
        <authorList>
            <person name="Zhang G."/>
        </authorList>
    </citation>
    <scope>NUCLEOTIDE SEQUENCE [LARGE SCALE GENOMIC DNA]</scope>
    <source>
        <strain evidence="7">B10K-CU-031-12</strain>
        <tissue evidence="7">Muscle</tissue>
    </source>
</reference>
<feature type="region of interest" description="Disordered" evidence="2">
    <location>
        <begin position="219"/>
        <end position="240"/>
    </location>
</feature>